<organism evidence="7 8">
    <name type="scientific">Algoriphagus alkaliphilus</name>
    <dbReference type="NCBI Taxonomy" id="279824"/>
    <lineage>
        <taxon>Bacteria</taxon>
        <taxon>Pseudomonadati</taxon>
        <taxon>Bacteroidota</taxon>
        <taxon>Cytophagia</taxon>
        <taxon>Cytophagales</taxon>
        <taxon>Cyclobacteriaceae</taxon>
        <taxon>Algoriphagus</taxon>
    </lineage>
</organism>
<keyword evidence="2 4" id="KW-0413">Isomerase</keyword>
<accession>A0A1G5Z280</accession>
<dbReference type="PROSITE" id="PS50889">
    <property type="entry name" value="S4"/>
    <property type="match status" value="1"/>
</dbReference>
<feature type="compositionally biased region" description="Basic and acidic residues" evidence="5">
    <location>
        <begin position="51"/>
        <end position="69"/>
    </location>
</feature>
<evidence type="ECO:0000256" key="5">
    <source>
        <dbReference type="SAM" id="MobiDB-lite"/>
    </source>
</evidence>
<evidence type="ECO:0000313" key="7">
    <source>
        <dbReference type="EMBL" id="SDA89179.1"/>
    </source>
</evidence>
<feature type="region of interest" description="Disordered" evidence="5">
    <location>
        <begin position="1"/>
        <end position="301"/>
    </location>
</feature>
<dbReference type="InterPro" id="IPR042092">
    <property type="entry name" value="PsdUridine_s_RsuA/RluB/E/F_cat"/>
</dbReference>
<dbReference type="InterPro" id="IPR020094">
    <property type="entry name" value="TruA/RsuA/RluB/E/F_N"/>
</dbReference>
<feature type="compositionally biased region" description="Basic and acidic residues" evidence="5">
    <location>
        <begin position="10"/>
        <end position="19"/>
    </location>
</feature>
<dbReference type="AlphaFoldDB" id="A0A1G5Z280"/>
<dbReference type="Gene3D" id="3.30.70.580">
    <property type="entry name" value="Pseudouridine synthase I, catalytic domain, N-terminal subdomain"/>
    <property type="match status" value="1"/>
</dbReference>
<dbReference type="GO" id="GO:0120159">
    <property type="term" value="F:rRNA pseudouridine synthase activity"/>
    <property type="evidence" value="ECO:0007669"/>
    <property type="project" value="UniProtKB-ARBA"/>
</dbReference>
<feature type="compositionally biased region" description="Basic and acidic residues" evidence="5">
    <location>
        <begin position="250"/>
        <end position="268"/>
    </location>
</feature>
<dbReference type="InterPro" id="IPR020103">
    <property type="entry name" value="PsdUridine_synth_cat_dom_sf"/>
</dbReference>
<dbReference type="SUPFAM" id="SSF55120">
    <property type="entry name" value="Pseudouridine synthase"/>
    <property type="match status" value="1"/>
</dbReference>
<keyword evidence="3" id="KW-0694">RNA-binding</keyword>
<dbReference type="STRING" id="279824.SAMN03080617_03142"/>
<dbReference type="RefSeq" id="WP_092731742.1">
    <property type="nucleotide sequence ID" value="NZ_FMXE01000025.1"/>
</dbReference>
<feature type="compositionally biased region" description="Basic and acidic residues" evidence="5">
    <location>
        <begin position="76"/>
        <end position="105"/>
    </location>
</feature>
<dbReference type="Proteomes" id="UP000198756">
    <property type="component" value="Unassembled WGS sequence"/>
</dbReference>
<keyword evidence="8" id="KW-1185">Reference proteome</keyword>
<feature type="domain" description="RNA-binding S4" evidence="6">
    <location>
        <begin position="325"/>
        <end position="387"/>
    </location>
</feature>
<dbReference type="Gene3D" id="3.30.70.1560">
    <property type="entry name" value="Alpha-L RNA-binding motif"/>
    <property type="match status" value="1"/>
</dbReference>
<evidence type="ECO:0000256" key="1">
    <source>
        <dbReference type="ARBA" id="ARBA00008348"/>
    </source>
</evidence>
<name>A0A1G5Z280_9BACT</name>
<evidence type="ECO:0000256" key="4">
    <source>
        <dbReference type="RuleBase" id="RU003887"/>
    </source>
</evidence>
<evidence type="ECO:0000259" key="6">
    <source>
        <dbReference type="SMART" id="SM00363"/>
    </source>
</evidence>
<dbReference type="SUPFAM" id="SSF55174">
    <property type="entry name" value="Alpha-L RNA-binding motif"/>
    <property type="match status" value="1"/>
</dbReference>
<dbReference type="InterPro" id="IPR050343">
    <property type="entry name" value="RsuA_PseudoU_synthase"/>
</dbReference>
<dbReference type="GO" id="GO:0003723">
    <property type="term" value="F:RNA binding"/>
    <property type="evidence" value="ECO:0007669"/>
    <property type="project" value="UniProtKB-KW"/>
</dbReference>
<dbReference type="PANTHER" id="PTHR47683:SF2">
    <property type="entry name" value="RNA-BINDING S4 DOMAIN-CONTAINING PROTEIN"/>
    <property type="match status" value="1"/>
</dbReference>
<dbReference type="InterPro" id="IPR002942">
    <property type="entry name" value="S4_RNA-bd"/>
</dbReference>
<protein>
    <recommendedName>
        <fullName evidence="4">Pseudouridine synthase</fullName>
        <ecNumber evidence="4">5.4.99.-</ecNumber>
    </recommendedName>
</protein>
<evidence type="ECO:0000313" key="8">
    <source>
        <dbReference type="Proteomes" id="UP000198756"/>
    </source>
</evidence>
<dbReference type="PROSITE" id="PS01149">
    <property type="entry name" value="PSI_RSU"/>
    <property type="match status" value="1"/>
</dbReference>
<reference evidence="8" key="1">
    <citation type="submission" date="2016-10" db="EMBL/GenBank/DDBJ databases">
        <authorList>
            <person name="Varghese N."/>
            <person name="Submissions S."/>
        </authorList>
    </citation>
    <scope>NUCLEOTIDE SEQUENCE [LARGE SCALE GENOMIC DNA]</scope>
    <source>
        <strain evidence="8">DSM 22703</strain>
    </source>
</reference>
<dbReference type="Pfam" id="PF01479">
    <property type="entry name" value="S4"/>
    <property type="match status" value="1"/>
</dbReference>
<sequence>MKKNNSRKPFFNDDRKDSGSSKSGKSDFSARGGRRSENGDSKFSSNQKSFGKKDDSHSKPSFGKRDGSRSKPSFGKKPDFKSDSKPTFGDKPRGKFFKSDERGSDKPAFGKRPGSGDSERKPFGEKRFEKGDGFQKKFEKREGSSYPKKAFGDKPDRFRKDDAAGKKFEKREGSDYTKKTFGDKPDRFKKDGFSGKKFEKREGSDTPKKTYGDKLDRFEKKDSDRRNVGDEPKPRPEKQFFQKDSTPDQSPKEHGERLVYKGRGRDQKPVFAPEQPKAAEEKSGEKRGFGKNRPNRQALDLDRPDYNFEALPARKVKGKEETDSFRLNKYISNSGICGRREADDLIAKGLITVNGQVITEMGYKVKKSDRVIYQGKKINPEKPVYLLLNKPKDFITTTDDPMERKTVMKLVENACEERIFPVGRLDRNTTGLLLFTNDGELTAKLSHPSNEVKKIYQVTIDKPLTHNHELEIREGLTLEDGDVKVDDMQVLSLDRTIMGLEIHIGRNRIVRRLFAHLGYEVTALDRVIFAGLDKKDLKRGHYRFLTEQEVIRLKFFT</sequence>
<dbReference type="GO" id="GO:0000455">
    <property type="term" value="P:enzyme-directed rRNA pseudouridine synthesis"/>
    <property type="evidence" value="ECO:0007669"/>
    <property type="project" value="UniProtKB-ARBA"/>
</dbReference>
<gene>
    <name evidence="7" type="ORF">SAMN03080617_03142</name>
</gene>
<feature type="compositionally biased region" description="Basic and acidic residues" evidence="5">
    <location>
        <begin position="277"/>
        <end position="288"/>
    </location>
</feature>
<feature type="compositionally biased region" description="Low complexity" evidence="5">
    <location>
        <begin position="20"/>
        <end position="29"/>
    </location>
</feature>
<dbReference type="CDD" id="cd02870">
    <property type="entry name" value="PseudoU_synth_RsuA_like"/>
    <property type="match status" value="1"/>
</dbReference>
<dbReference type="FunFam" id="3.10.290.10:FF:000003">
    <property type="entry name" value="Pseudouridine synthase"/>
    <property type="match status" value="1"/>
</dbReference>
<dbReference type="PANTHER" id="PTHR47683">
    <property type="entry name" value="PSEUDOURIDINE SYNTHASE FAMILY PROTEIN-RELATED"/>
    <property type="match status" value="1"/>
</dbReference>
<dbReference type="EC" id="5.4.99.-" evidence="4"/>
<dbReference type="Gene3D" id="3.10.290.10">
    <property type="entry name" value="RNA-binding S4 domain"/>
    <property type="match status" value="1"/>
</dbReference>
<comment type="similarity">
    <text evidence="1 4">Belongs to the pseudouridine synthase RsuA family.</text>
</comment>
<evidence type="ECO:0000256" key="3">
    <source>
        <dbReference type="PROSITE-ProRule" id="PRU00182"/>
    </source>
</evidence>
<proteinExistence type="inferred from homology"/>
<feature type="compositionally biased region" description="Basic and acidic residues" evidence="5">
    <location>
        <begin position="150"/>
        <end position="241"/>
    </location>
</feature>
<dbReference type="Pfam" id="PF00849">
    <property type="entry name" value="PseudoU_synth_2"/>
    <property type="match status" value="1"/>
</dbReference>
<dbReference type="NCBIfam" id="TIGR00093">
    <property type="entry name" value="pseudouridine synthase"/>
    <property type="match status" value="1"/>
</dbReference>
<dbReference type="OrthoDB" id="1012272at2"/>
<dbReference type="InterPro" id="IPR000748">
    <property type="entry name" value="PsdUridine_synth_RsuA/RluB/E/F"/>
</dbReference>
<dbReference type="InterPro" id="IPR006145">
    <property type="entry name" value="PsdUridine_synth_RsuA/RluA"/>
</dbReference>
<dbReference type="SMART" id="SM00363">
    <property type="entry name" value="S4"/>
    <property type="match status" value="1"/>
</dbReference>
<dbReference type="CDD" id="cd00165">
    <property type="entry name" value="S4"/>
    <property type="match status" value="1"/>
</dbReference>
<evidence type="ECO:0000256" key="2">
    <source>
        <dbReference type="ARBA" id="ARBA00023235"/>
    </source>
</evidence>
<dbReference type="EMBL" id="FMXE01000025">
    <property type="protein sequence ID" value="SDA89179.1"/>
    <property type="molecule type" value="Genomic_DNA"/>
</dbReference>
<dbReference type="InterPro" id="IPR036986">
    <property type="entry name" value="S4_RNA-bd_sf"/>
</dbReference>
<dbReference type="InterPro" id="IPR018496">
    <property type="entry name" value="PsdUridine_synth_RsuA/RluB_CS"/>
</dbReference>
<feature type="compositionally biased region" description="Basic and acidic residues" evidence="5">
    <location>
        <begin position="117"/>
        <end position="143"/>
    </location>
</feature>